<proteinExistence type="predicted"/>
<dbReference type="EMBL" id="CP073078">
    <property type="protein sequence ID" value="QUD89723.1"/>
    <property type="molecule type" value="Genomic_DNA"/>
</dbReference>
<protein>
    <submittedName>
        <fullName evidence="1">DUF1810 domain-containing protein</fullName>
    </submittedName>
</protein>
<gene>
    <name evidence="1" type="ORF">KCG34_07590</name>
</gene>
<reference evidence="1" key="1">
    <citation type="submission" date="2021-04" db="EMBL/GenBank/DDBJ databases">
        <title>The complete genome sequence of Caulobacter sp. S6.</title>
        <authorList>
            <person name="Tang Y."/>
            <person name="Ouyang W."/>
            <person name="Liu Q."/>
            <person name="Huang B."/>
            <person name="Guo Z."/>
            <person name="Lei P."/>
        </authorList>
    </citation>
    <scope>NUCLEOTIDE SEQUENCE</scope>
    <source>
        <strain evidence="1">S6</strain>
    </source>
</reference>
<dbReference type="SUPFAM" id="SSF140736">
    <property type="entry name" value="Rv1873-like"/>
    <property type="match status" value="1"/>
</dbReference>
<evidence type="ECO:0000313" key="1">
    <source>
        <dbReference type="EMBL" id="QUD89723.1"/>
    </source>
</evidence>
<dbReference type="Gene3D" id="1.25.40.380">
    <property type="entry name" value="Protein of unknown function DUF1810"/>
    <property type="match status" value="1"/>
</dbReference>
<sequence>MTGADPFDLQRFVEAQDGVIDRVREELRRGRKASHWMWFIFPQIAGLGFSPMAQRYAITGRAEALAYLAHPVLGPRLRELTAIVTAAPEKTAHEIFGSPDDMKFRSCLTLFAAVAPEQPVFGEALRRFYDGEVDPATLERLGRP</sequence>
<dbReference type="Pfam" id="PF08837">
    <property type="entry name" value="DUF1810"/>
    <property type="match status" value="1"/>
</dbReference>
<dbReference type="InterPro" id="IPR014937">
    <property type="entry name" value="DUF1810"/>
</dbReference>
<organism evidence="1 2">
    <name type="scientific">Phenylobacterium montanum</name>
    <dbReference type="NCBI Taxonomy" id="2823693"/>
    <lineage>
        <taxon>Bacteria</taxon>
        <taxon>Pseudomonadati</taxon>
        <taxon>Pseudomonadota</taxon>
        <taxon>Alphaproteobacteria</taxon>
        <taxon>Caulobacterales</taxon>
        <taxon>Caulobacteraceae</taxon>
        <taxon>Phenylobacterium</taxon>
    </lineage>
</organism>
<dbReference type="RefSeq" id="WP_211939775.1">
    <property type="nucleotide sequence ID" value="NZ_CP073078.1"/>
</dbReference>
<evidence type="ECO:0000313" key="2">
    <source>
        <dbReference type="Proteomes" id="UP000676409"/>
    </source>
</evidence>
<dbReference type="PIRSF" id="PIRSF008546">
    <property type="entry name" value="UCP008546"/>
    <property type="match status" value="1"/>
</dbReference>
<keyword evidence="2" id="KW-1185">Reference proteome</keyword>
<accession>A0A975G367</accession>
<name>A0A975G367_9CAUL</name>
<dbReference type="Proteomes" id="UP000676409">
    <property type="component" value="Chromosome"/>
</dbReference>
<dbReference type="InterPro" id="IPR036287">
    <property type="entry name" value="Rv1873-like_sf"/>
</dbReference>
<dbReference type="KEGG" id="caul:KCG34_07590"/>
<dbReference type="AlphaFoldDB" id="A0A975G367"/>